<proteinExistence type="predicted"/>
<dbReference type="Proteomes" id="UP000681794">
    <property type="component" value="Chromosome"/>
</dbReference>
<reference evidence="1" key="1">
    <citation type="submission" date="2021-06" db="EMBL/GenBank/DDBJ databases">
        <authorList>
            <person name="Ellington A.J."/>
            <person name="Bryan N.C."/>
            <person name="Christner B.C."/>
            <person name="Reisch C.R."/>
        </authorList>
    </citation>
    <scope>NUCLEOTIDE SEQUENCE</scope>
    <source>
        <strain evidence="1">L6-1</strain>
    </source>
</reference>
<keyword evidence="2" id="KW-1185">Reference proteome</keyword>
<sequence length="243" mass="27222">MRTVSGTSKYVAVREHLLSRILQMEAGTRLPPEPVLCDEYGVSRITLRHAVDGLIADGHLVREQGRGTFVTEPQFRTHYRERFADSVKGFHAQQTEEGFRVTSQVLRQQVITAGERVATELDVNPADRVVELVRLRYVNGALHQLAFTWLPFDRFPATATADFSTASLYGFLRDEYDLTLERNDLLVSIAAADSFTADALLVERGDRLLRVASTVYDQDDRAVATGTSDFTPQNSELFFGLHG</sequence>
<protein>
    <submittedName>
        <fullName evidence="1">GntR family transcriptional regulator</fullName>
    </submittedName>
</protein>
<accession>A0ACD1E3L2</accession>
<evidence type="ECO:0000313" key="2">
    <source>
        <dbReference type="Proteomes" id="UP000681794"/>
    </source>
</evidence>
<name>A0ACD1E3L2_9MICO</name>
<dbReference type="EMBL" id="CP076544">
    <property type="protein sequence ID" value="QWS33272.1"/>
    <property type="molecule type" value="Genomic_DNA"/>
</dbReference>
<organism evidence="1 2">
    <name type="scientific">Curtobacterium aetherium</name>
    <dbReference type="NCBI Taxonomy" id="2841594"/>
    <lineage>
        <taxon>Bacteria</taxon>
        <taxon>Bacillati</taxon>
        <taxon>Actinomycetota</taxon>
        <taxon>Actinomycetes</taxon>
        <taxon>Micrococcales</taxon>
        <taxon>Microbacteriaceae</taxon>
        <taxon>Curtobacterium</taxon>
    </lineage>
</organism>
<gene>
    <name evidence="1" type="ORF">KM842_13665</name>
</gene>
<evidence type="ECO:0000313" key="1">
    <source>
        <dbReference type="EMBL" id="QWS33272.1"/>
    </source>
</evidence>